<reference evidence="2" key="1">
    <citation type="submission" date="2021-02" db="EMBL/GenBank/DDBJ databases">
        <authorList>
            <person name="Nowell W R."/>
        </authorList>
    </citation>
    <scope>NUCLEOTIDE SEQUENCE</scope>
</reference>
<protein>
    <submittedName>
        <fullName evidence="2">Uncharacterized protein</fullName>
    </submittedName>
</protein>
<dbReference type="AlphaFoldDB" id="A0A815ZJW5"/>
<evidence type="ECO:0000313" key="1">
    <source>
        <dbReference type="EMBL" id="CAF1319734.1"/>
    </source>
</evidence>
<accession>A0A815ZJW5</accession>
<keyword evidence="3" id="KW-1185">Reference proteome</keyword>
<organism evidence="2 3">
    <name type="scientific">Adineta steineri</name>
    <dbReference type="NCBI Taxonomy" id="433720"/>
    <lineage>
        <taxon>Eukaryota</taxon>
        <taxon>Metazoa</taxon>
        <taxon>Spiralia</taxon>
        <taxon>Gnathifera</taxon>
        <taxon>Rotifera</taxon>
        <taxon>Eurotatoria</taxon>
        <taxon>Bdelloidea</taxon>
        <taxon>Adinetida</taxon>
        <taxon>Adinetidae</taxon>
        <taxon>Adineta</taxon>
    </lineage>
</organism>
<gene>
    <name evidence="1" type="ORF">BJG266_LOCUS33279</name>
    <name evidence="2" type="ORF">QVE165_LOCUS50440</name>
</gene>
<sequence length="68" mass="7722">MDTTDATWLPAVVCAFLVTKNALTVVGNTLRIYEDQVVVEIPFTKHDLVDKLQMAFDKESCKNDYEVQ</sequence>
<evidence type="ECO:0000313" key="3">
    <source>
        <dbReference type="Proteomes" id="UP000663832"/>
    </source>
</evidence>
<dbReference type="EMBL" id="CAJNOI010000626">
    <property type="protein sequence ID" value="CAF1319734.1"/>
    <property type="molecule type" value="Genomic_DNA"/>
</dbReference>
<evidence type="ECO:0000313" key="2">
    <source>
        <dbReference type="EMBL" id="CAF1584239.1"/>
    </source>
</evidence>
<proteinExistence type="predicted"/>
<dbReference type="EMBL" id="CAJNOM010000990">
    <property type="protein sequence ID" value="CAF1584239.1"/>
    <property type="molecule type" value="Genomic_DNA"/>
</dbReference>
<comment type="caution">
    <text evidence="2">The sequence shown here is derived from an EMBL/GenBank/DDBJ whole genome shotgun (WGS) entry which is preliminary data.</text>
</comment>
<dbReference type="Proteomes" id="UP000663832">
    <property type="component" value="Unassembled WGS sequence"/>
</dbReference>
<name>A0A815ZJW5_9BILA</name>
<dbReference type="Proteomes" id="UP000663877">
    <property type="component" value="Unassembled WGS sequence"/>
</dbReference>